<accession>K1SZN6</accession>
<name>K1SZN6_9ZZZZ</name>
<organism evidence="4">
    <name type="scientific">human gut metagenome</name>
    <dbReference type="NCBI Taxonomy" id="408170"/>
    <lineage>
        <taxon>unclassified sequences</taxon>
        <taxon>metagenomes</taxon>
        <taxon>organismal metagenomes</taxon>
    </lineage>
</organism>
<gene>
    <name evidence="4" type="ORF">OBE_06127</name>
</gene>
<sequence length="183" mass="20820">TIMLKISILTPIYGVEKYIEQCARSLFEQSYASIEYIFVDDCTPDKSIGILQSLLKEYPGRAQQVRIIHHDRNRGVGAARQTALMAATGDYLLFADSDDMLPEDAVEKLARKADSSHADLIDGGYKEWCDGKAGMLQKPFDVSDEKLLKLLVCQNIITNRLWGRIYKRSLIMEHRIFFEEGIN</sequence>
<evidence type="ECO:0000259" key="3">
    <source>
        <dbReference type="Pfam" id="PF00535"/>
    </source>
</evidence>
<evidence type="ECO:0000313" key="4">
    <source>
        <dbReference type="EMBL" id="EKC66092.1"/>
    </source>
</evidence>
<protein>
    <submittedName>
        <fullName evidence="4">Glycosyltransferase</fullName>
    </submittedName>
</protein>
<dbReference type="Gene3D" id="3.90.550.10">
    <property type="entry name" value="Spore Coat Polysaccharide Biosynthesis Protein SpsA, Chain A"/>
    <property type="match status" value="1"/>
</dbReference>
<dbReference type="EMBL" id="AJWZ01004203">
    <property type="protein sequence ID" value="EKC66092.1"/>
    <property type="molecule type" value="Genomic_DNA"/>
</dbReference>
<dbReference type="InterPro" id="IPR029044">
    <property type="entry name" value="Nucleotide-diphossugar_trans"/>
</dbReference>
<comment type="caution">
    <text evidence="4">The sequence shown here is derived from an EMBL/GenBank/DDBJ whole genome shotgun (WGS) entry which is preliminary data.</text>
</comment>
<dbReference type="InterPro" id="IPR001173">
    <property type="entry name" value="Glyco_trans_2-like"/>
</dbReference>
<evidence type="ECO:0000256" key="1">
    <source>
        <dbReference type="ARBA" id="ARBA00022676"/>
    </source>
</evidence>
<dbReference type="PANTHER" id="PTHR22916">
    <property type="entry name" value="GLYCOSYLTRANSFERASE"/>
    <property type="match status" value="1"/>
</dbReference>
<keyword evidence="1" id="KW-0328">Glycosyltransferase</keyword>
<feature type="domain" description="Glycosyltransferase 2-like" evidence="3">
    <location>
        <begin position="7"/>
        <end position="170"/>
    </location>
</feature>
<dbReference type="AlphaFoldDB" id="K1SZN6"/>
<dbReference type="GO" id="GO:0016757">
    <property type="term" value="F:glycosyltransferase activity"/>
    <property type="evidence" value="ECO:0007669"/>
    <property type="project" value="UniProtKB-KW"/>
</dbReference>
<dbReference type="PANTHER" id="PTHR22916:SF51">
    <property type="entry name" value="GLYCOSYLTRANSFERASE EPSH-RELATED"/>
    <property type="match status" value="1"/>
</dbReference>
<feature type="non-terminal residue" evidence="4">
    <location>
        <position position="183"/>
    </location>
</feature>
<dbReference type="Pfam" id="PF00535">
    <property type="entry name" value="Glycos_transf_2"/>
    <property type="match status" value="1"/>
</dbReference>
<evidence type="ECO:0000256" key="2">
    <source>
        <dbReference type="ARBA" id="ARBA00022679"/>
    </source>
</evidence>
<feature type="non-terminal residue" evidence="4">
    <location>
        <position position="1"/>
    </location>
</feature>
<keyword evidence="2 4" id="KW-0808">Transferase</keyword>
<reference evidence="4" key="1">
    <citation type="journal article" date="2013" name="Environ. Microbiol.">
        <title>Microbiota from the distal guts of lean and obese adolescents exhibit partial functional redundancy besides clear differences in community structure.</title>
        <authorList>
            <person name="Ferrer M."/>
            <person name="Ruiz A."/>
            <person name="Lanza F."/>
            <person name="Haange S.B."/>
            <person name="Oberbach A."/>
            <person name="Till H."/>
            <person name="Bargiela R."/>
            <person name="Campoy C."/>
            <person name="Segura M.T."/>
            <person name="Richter M."/>
            <person name="von Bergen M."/>
            <person name="Seifert J."/>
            <person name="Suarez A."/>
        </authorList>
    </citation>
    <scope>NUCLEOTIDE SEQUENCE</scope>
</reference>
<dbReference type="SUPFAM" id="SSF53448">
    <property type="entry name" value="Nucleotide-diphospho-sugar transferases"/>
    <property type="match status" value="1"/>
</dbReference>
<dbReference type="CDD" id="cd00761">
    <property type="entry name" value="Glyco_tranf_GTA_type"/>
    <property type="match status" value="1"/>
</dbReference>
<proteinExistence type="predicted"/>